<dbReference type="InterPro" id="IPR024529">
    <property type="entry name" value="ECF_trnsprt_substrate-spec"/>
</dbReference>
<dbReference type="HOGENOM" id="CLU_086673_0_1_0"/>
<feature type="transmembrane region" description="Helical" evidence="9">
    <location>
        <begin position="12"/>
        <end position="34"/>
    </location>
</feature>
<dbReference type="AlphaFoldDB" id="B9K8D1"/>
<dbReference type="GO" id="GO:0032217">
    <property type="term" value="F:riboflavin transmembrane transporter activity"/>
    <property type="evidence" value="ECO:0007669"/>
    <property type="project" value="UniProtKB-UniRule"/>
</dbReference>
<organism evidence="10 11">
    <name type="scientific">Thermotoga neapolitana (strain ATCC 49049 / DSM 4359 / NBRC 107923 / NS-E)</name>
    <dbReference type="NCBI Taxonomy" id="309803"/>
    <lineage>
        <taxon>Bacteria</taxon>
        <taxon>Thermotogati</taxon>
        <taxon>Thermotogota</taxon>
        <taxon>Thermotogae</taxon>
        <taxon>Thermotogales</taxon>
        <taxon>Thermotogaceae</taxon>
        <taxon>Thermotoga</taxon>
    </lineage>
</organism>
<evidence type="ECO:0000256" key="5">
    <source>
        <dbReference type="ARBA" id="ARBA00022692"/>
    </source>
</evidence>
<dbReference type="InterPro" id="IPR025720">
    <property type="entry name" value="RibU"/>
</dbReference>
<comment type="function">
    <text evidence="8">Probably a riboflavin-binding protein that interacts with the energy-coupling factor (ECF) ABC-transporter complex.</text>
</comment>
<evidence type="ECO:0000313" key="10">
    <source>
        <dbReference type="EMBL" id="ACM23214.1"/>
    </source>
</evidence>
<dbReference type="PANTHER" id="PTHR38438">
    <property type="entry name" value="RIBOFLAVIN TRANSPORTER RIBU"/>
    <property type="match status" value="1"/>
</dbReference>
<evidence type="ECO:0000313" key="11">
    <source>
        <dbReference type="Proteomes" id="UP000000445"/>
    </source>
</evidence>
<gene>
    <name evidence="10" type="ordered locus">CTN_1038</name>
</gene>
<dbReference type="Proteomes" id="UP000000445">
    <property type="component" value="Chromosome"/>
</dbReference>
<dbReference type="eggNOG" id="COG3601">
    <property type="taxonomic scope" value="Bacteria"/>
</dbReference>
<keyword evidence="7 8" id="KW-0472">Membrane</keyword>
<dbReference type="Pfam" id="PF12822">
    <property type="entry name" value="ECF_trnsprt"/>
    <property type="match status" value="1"/>
</dbReference>
<evidence type="ECO:0000256" key="2">
    <source>
        <dbReference type="ARBA" id="ARBA00005540"/>
    </source>
</evidence>
<dbReference type="KEGG" id="tna:CTN_1038"/>
<keyword evidence="6 9" id="KW-1133">Transmembrane helix</keyword>
<evidence type="ECO:0000256" key="4">
    <source>
        <dbReference type="ARBA" id="ARBA00022475"/>
    </source>
</evidence>
<dbReference type="PANTHER" id="PTHR38438:SF1">
    <property type="entry name" value="RIBOFLAVIN TRANSPORTER RIBU"/>
    <property type="match status" value="1"/>
</dbReference>
<name>B9K8D1_THENN</name>
<accession>B9K8D1</accession>
<comment type="similarity">
    <text evidence="2 8">Belongs to the prokaryotic riboflavin transporter (P-RFT) (TC 2.A.87) family.</text>
</comment>
<keyword evidence="3 8" id="KW-0813">Transport</keyword>
<evidence type="ECO:0000256" key="8">
    <source>
        <dbReference type="PIRNR" id="PIRNR037778"/>
    </source>
</evidence>
<evidence type="ECO:0000256" key="7">
    <source>
        <dbReference type="ARBA" id="ARBA00023136"/>
    </source>
</evidence>
<dbReference type="EMBL" id="CP000916">
    <property type="protein sequence ID" value="ACM23214.1"/>
    <property type="molecule type" value="Genomic_DNA"/>
</dbReference>
<evidence type="ECO:0000256" key="3">
    <source>
        <dbReference type="ARBA" id="ARBA00022448"/>
    </source>
</evidence>
<dbReference type="GO" id="GO:0005886">
    <property type="term" value="C:plasma membrane"/>
    <property type="evidence" value="ECO:0007669"/>
    <property type="project" value="UniProtKB-SubCell"/>
</dbReference>
<feature type="transmembrane region" description="Helical" evidence="9">
    <location>
        <begin position="112"/>
        <end position="136"/>
    </location>
</feature>
<protein>
    <recommendedName>
        <fullName evidence="8">Riboflavin transporter</fullName>
    </recommendedName>
</protein>
<keyword evidence="11" id="KW-1185">Reference proteome</keyword>
<dbReference type="PIRSF" id="PIRSF037778">
    <property type="entry name" value="UCP037778_transp_RibU"/>
    <property type="match status" value="1"/>
</dbReference>
<comment type="subcellular location">
    <subcellularLocation>
        <location evidence="1">Cell membrane</location>
        <topology evidence="1">Multi-pass membrane protein</topology>
    </subcellularLocation>
</comment>
<sequence>MRSERVNSIKRISFVGVFSALATLMMFLEFPIFPQASFLKYDPSEIPALIVSFLLGPKVGMLVILIKDILFFLVKSGDPVGIAMNAVLGMSFVGLAGLIYHRNKSKITAIKGMTIATLFTTGFALGLNALIVPLYFKAPFDLYLKFFPFILAFNLVKFGVDSMVTFFVYKKVSSIFKLEIVEGRNSNG</sequence>
<proteinExistence type="inferred from homology"/>
<keyword evidence="4 8" id="KW-1003">Cell membrane</keyword>
<reference evidence="10 11" key="1">
    <citation type="journal article" date="2009" name="Biosci. Biotechnol. Biochem.">
        <title>WeGAS: a web-based microbial genome annotation system.</title>
        <authorList>
            <person name="Lee D."/>
            <person name="Seo H."/>
            <person name="Park C."/>
            <person name="Park K."/>
        </authorList>
    </citation>
    <scope>NUCLEOTIDE SEQUENCE [LARGE SCALE GENOMIC DNA]</scope>
    <source>
        <strain evidence="11">ATCC 49049 / DSM 4359 / NBRC 107923 / NS-E</strain>
    </source>
</reference>
<feature type="transmembrane region" description="Helical" evidence="9">
    <location>
        <begin position="142"/>
        <end position="169"/>
    </location>
</feature>
<feature type="transmembrane region" description="Helical" evidence="9">
    <location>
        <begin position="80"/>
        <end position="100"/>
    </location>
</feature>
<dbReference type="RefSeq" id="WP_015919530.1">
    <property type="nucleotide sequence ID" value="NC_011978.1"/>
</dbReference>
<evidence type="ECO:0000256" key="1">
    <source>
        <dbReference type="ARBA" id="ARBA00004651"/>
    </source>
</evidence>
<dbReference type="STRING" id="309803.CTN_1038"/>
<keyword evidence="5 9" id="KW-0812">Transmembrane</keyword>
<evidence type="ECO:0000256" key="9">
    <source>
        <dbReference type="SAM" id="Phobius"/>
    </source>
</evidence>
<dbReference type="Gene3D" id="1.10.1760.20">
    <property type="match status" value="1"/>
</dbReference>
<evidence type="ECO:0000256" key="6">
    <source>
        <dbReference type="ARBA" id="ARBA00022989"/>
    </source>
</evidence>